<dbReference type="EMBL" id="AAHMKC010000010">
    <property type="protein sequence ID" value="EBX8513999.1"/>
    <property type="molecule type" value="Genomic_DNA"/>
</dbReference>
<feature type="signal peptide" evidence="1">
    <location>
        <begin position="1"/>
        <end position="18"/>
    </location>
</feature>
<organism evidence="2">
    <name type="scientific">Salmonella enterica subsp. enterica serovar Bareilly</name>
    <dbReference type="NCBI Taxonomy" id="58096"/>
    <lineage>
        <taxon>Bacteria</taxon>
        <taxon>Pseudomonadati</taxon>
        <taxon>Pseudomonadota</taxon>
        <taxon>Gammaproteobacteria</taxon>
        <taxon>Enterobacterales</taxon>
        <taxon>Enterobacteriaceae</taxon>
        <taxon>Salmonella</taxon>
    </lineage>
</organism>
<accession>A0A5W7Q6S8</accession>
<comment type="caution">
    <text evidence="2">The sequence shown here is derived from an EMBL/GenBank/DDBJ whole genome shotgun (WGS) entry which is preliminary data.</text>
</comment>
<gene>
    <name evidence="2" type="ORF">DTF86_05765</name>
</gene>
<dbReference type="AlphaFoldDB" id="A0A5W7Q6S8"/>
<proteinExistence type="predicted"/>
<reference evidence="2" key="1">
    <citation type="submission" date="2018-07" db="EMBL/GenBank/DDBJ databases">
        <authorList>
            <person name="Ashton P.M."/>
            <person name="Dallman T."/>
            <person name="Nair S."/>
            <person name="De Pinna E."/>
            <person name="Peters T."/>
            <person name="Grant K."/>
        </authorList>
    </citation>
    <scope>NUCLEOTIDE SEQUENCE</scope>
    <source>
        <strain evidence="2">136763</strain>
    </source>
</reference>
<evidence type="ECO:0000256" key="1">
    <source>
        <dbReference type="SAM" id="SignalP"/>
    </source>
</evidence>
<evidence type="ECO:0008006" key="3">
    <source>
        <dbReference type="Google" id="ProtNLM"/>
    </source>
</evidence>
<feature type="chain" id="PRO_5030142562" description="Lipoprotein" evidence="1">
    <location>
        <begin position="19"/>
        <end position="160"/>
    </location>
</feature>
<keyword evidence="1" id="KW-0732">Signal</keyword>
<evidence type="ECO:0000313" key="2">
    <source>
        <dbReference type="EMBL" id="EBX8513999.1"/>
    </source>
</evidence>
<name>A0A5W7Q6S8_SALET</name>
<dbReference type="PROSITE" id="PS51257">
    <property type="entry name" value="PROKAR_LIPOPROTEIN"/>
    <property type="match status" value="1"/>
</dbReference>
<protein>
    <recommendedName>
        <fullName evidence="3">Lipoprotein</fullName>
    </recommendedName>
</protein>
<sequence>MKKIVLALVIGSFLTGCAPRYVSTAPSTADYDKIMQEAKRKDAEFAEKVKNINLDTADVGVKPKDYKSLVESAIRESLKDPDSAKFYDFTAPRKEVMVEHKNFVYGYSTCVYVNAKNSYGGYVGKQLYWAFIRNNQVLRIKNTTEAYGDIIFVGRPVTCN</sequence>